<evidence type="ECO:0000313" key="1">
    <source>
        <dbReference type="EMBL" id="MBL0766059.1"/>
    </source>
</evidence>
<keyword evidence="1" id="KW-0238">DNA-binding</keyword>
<dbReference type="EMBL" id="JAERQG010000003">
    <property type="protein sequence ID" value="MBL0766059.1"/>
    <property type="molecule type" value="Genomic_DNA"/>
</dbReference>
<comment type="caution">
    <text evidence="1">The sequence shown here is derived from an EMBL/GenBank/DDBJ whole genome shotgun (WGS) entry which is preliminary data.</text>
</comment>
<keyword evidence="2" id="KW-1185">Reference proteome</keyword>
<dbReference type="AlphaFoldDB" id="A0A937AIA9"/>
<dbReference type="PANTHER" id="PTHR35145">
    <property type="entry name" value="CYTOPLASMIC PROTEIN-RELATED"/>
    <property type="match status" value="1"/>
</dbReference>
<proteinExistence type="predicted"/>
<dbReference type="PANTHER" id="PTHR35145:SF1">
    <property type="entry name" value="CYTOPLASMIC PROTEIN"/>
    <property type="match status" value="1"/>
</dbReference>
<organism evidence="1 2">
    <name type="scientific">Marivirga atlantica</name>
    <dbReference type="NCBI Taxonomy" id="1548457"/>
    <lineage>
        <taxon>Bacteria</taxon>
        <taxon>Pseudomonadati</taxon>
        <taxon>Bacteroidota</taxon>
        <taxon>Cytophagia</taxon>
        <taxon>Cytophagales</taxon>
        <taxon>Marivirgaceae</taxon>
        <taxon>Marivirga</taxon>
    </lineage>
</organism>
<dbReference type="SUPFAM" id="SSF142906">
    <property type="entry name" value="YjbR-like"/>
    <property type="match status" value="1"/>
</dbReference>
<gene>
    <name evidence="1" type="ORF">JKP34_12405</name>
</gene>
<dbReference type="InterPro" id="IPR038056">
    <property type="entry name" value="YjbR-like_sf"/>
</dbReference>
<sequence>MNIEEYRAYCLSKKATTEGFPFDNNTLVFKVANKMFALADVDLFTSVNLKCDPERAVQLREQYDGSIIPGYHMNKQHWNTILMDGSVGDKLIKELIDHSYELIVASLPKKVKAEFGFKD</sequence>
<dbReference type="InterPro" id="IPR058532">
    <property type="entry name" value="YjbR/MT2646/Rv2570-like"/>
</dbReference>
<dbReference type="InterPro" id="IPR007351">
    <property type="entry name" value="YjbR"/>
</dbReference>
<reference evidence="1" key="1">
    <citation type="submission" date="2021-01" db="EMBL/GenBank/DDBJ databases">
        <title>Marivirga sp. nov., isolated from intertidal surface sediments.</title>
        <authorList>
            <person name="Zhang M."/>
        </authorList>
    </citation>
    <scope>NUCLEOTIDE SEQUENCE</scope>
    <source>
        <strain evidence="1">SM1354</strain>
    </source>
</reference>
<dbReference type="GO" id="GO:0003677">
    <property type="term" value="F:DNA binding"/>
    <property type="evidence" value="ECO:0007669"/>
    <property type="project" value="UniProtKB-KW"/>
</dbReference>
<dbReference type="RefSeq" id="WP_201921862.1">
    <property type="nucleotide sequence ID" value="NZ_JAERQG010000003.1"/>
</dbReference>
<dbReference type="Gene3D" id="3.90.1150.30">
    <property type="match status" value="1"/>
</dbReference>
<name>A0A937AIA9_9BACT</name>
<protein>
    <submittedName>
        <fullName evidence="1">MmcQ/YjbR family DNA-binding protein</fullName>
    </submittedName>
</protein>
<dbReference type="Proteomes" id="UP000642920">
    <property type="component" value="Unassembled WGS sequence"/>
</dbReference>
<dbReference type="Pfam" id="PF04237">
    <property type="entry name" value="YjbR"/>
    <property type="match status" value="1"/>
</dbReference>
<evidence type="ECO:0000313" key="2">
    <source>
        <dbReference type="Proteomes" id="UP000642920"/>
    </source>
</evidence>
<accession>A0A937AIA9</accession>